<dbReference type="CDD" id="cd00448">
    <property type="entry name" value="YjgF_YER057c_UK114_family"/>
    <property type="match status" value="1"/>
</dbReference>
<dbReference type="InterPro" id="IPR006175">
    <property type="entry name" value="YjgF/YER057c/UK114"/>
</dbReference>
<dbReference type="GO" id="GO:0019239">
    <property type="term" value="F:deaminase activity"/>
    <property type="evidence" value="ECO:0007669"/>
    <property type="project" value="TreeGrafter"/>
</dbReference>
<dbReference type="STRING" id="180197.SAMN02982919_02592"/>
<dbReference type="Gene3D" id="3.30.1330.40">
    <property type="entry name" value="RutC-like"/>
    <property type="match status" value="1"/>
</dbReference>
<dbReference type="GO" id="GO:0005829">
    <property type="term" value="C:cytosol"/>
    <property type="evidence" value="ECO:0007669"/>
    <property type="project" value="TreeGrafter"/>
</dbReference>
<dbReference type="Pfam" id="PF01042">
    <property type="entry name" value="Ribonuc_L-PSP"/>
    <property type="match status" value="1"/>
</dbReference>
<accession>A0A1H9QAV4</accession>
<dbReference type="AlphaFoldDB" id="A0A1H9QAV4"/>
<dbReference type="PANTHER" id="PTHR11803:SF39">
    <property type="entry name" value="2-IMINOBUTANOATE_2-IMINOPROPANOATE DEAMINASE"/>
    <property type="match status" value="1"/>
</dbReference>
<gene>
    <name evidence="1" type="ORF">SAMN02982919_02592</name>
</gene>
<organism evidence="1 2">
    <name type="scientific">Giesbergeria anulus</name>
    <dbReference type="NCBI Taxonomy" id="180197"/>
    <lineage>
        <taxon>Bacteria</taxon>
        <taxon>Pseudomonadati</taxon>
        <taxon>Pseudomonadota</taxon>
        <taxon>Betaproteobacteria</taxon>
        <taxon>Burkholderiales</taxon>
        <taxon>Comamonadaceae</taxon>
        <taxon>Giesbergeria</taxon>
    </lineage>
</organism>
<sequence>MPREFIECSLFKPIGPYSHAVKSGNLIFVSGTPGVNPKTGELAGATAYAQAAQAIRNVIDCVAAAGGTEADITTVQVNLVHVDDFTEMNRAYAEYFSEPFPARTVIGIAALPKPGALLTINAMAVLPSK</sequence>
<protein>
    <submittedName>
        <fullName evidence="1">2-iminobutanoate/2-iminopropanoate deaminase</fullName>
    </submittedName>
</protein>
<evidence type="ECO:0000313" key="1">
    <source>
        <dbReference type="EMBL" id="SER56953.1"/>
    </source>
</evidence>
<dbReference type="RefSeq" id="WP_091458318.1">
    <property type="nucleotide sequence ID" value="NZ_FOGD01000010.1"/>
</dbReference>
<name>A0A1H9QAV4_9BURK</name>
<reference evidence="1 2" key="1">
    <citation type="submission" date="2016-10" db="EMBL/GenBank/DDBJ databases">
        <authorList>
            <person name="de Groot N.N."/>
        </authorList>
    </citation>
    <scope>NUCLEOTIDE SEQUENCE [LARGE SCALE GENOMIC DNA]</scope>
    <source>
        <strain evidence="1 2">ATCC 35958</strain>
    </source>
</reference>
<dbReference type="SUPFAM" id="SSF55298">
    <property type="entry name" value="YjgF-like"/>
    <property type="match status" value="1"/>
</dbReference>
<dbReference type="PANTHER" id="PTHR11803">
    <property type="entry name" value="2-IMINOBUTANOATE/2-IMINOPROPANOATE DEAMINASE RIDA"/>
    <property type="match status" value="1"/>
</dbReference>
<dbReference type="InterPro" id="IPR035959">
    <property type="entry name" value="RutC-like_sf"/>
</dbReference>
<evidence type="ECO:0000313" key="2">
    <source>
        <dbReference type="Proteomes" id="UP000199766"/>
    </source>
</evidence>
<proteinExistence type="predicted"/>
<dbReference type="EMBL" id="FOGD01000010">
    <property type="protein sequence ID" value="SER56953.1"/>
    <property type="molecule type" value="Genomic_DNA"/>
</dbReference>
<keyword evidence="2" id="KW-1185">Reference proteome</keyword>
<dbReference type="OrthoDB" id="9808943at2"/>
<dbReference type="Proteomes" id="UP000199766">
    <property type="component" value="Unassembled WGS sequence"/>
</dbReference>